<evidence type="ECO:0000313" key="8">
    <source>
        <dbReference type="Proteomes" id="UP000019102"/>
    </source>
</evidence>
<dbReference type="InterPro" id="IPR051798">
    <property type="entry name" value="Class-II_PLP-Dep_Aminotrans"/>
</dbReference>
<dbReference type="AlphaFoldDB" id="W4VKV5"/>
<dbReference type="InterPro" id="IPR015421">
    <property type="entry name" value="PyrdxlP-dep_Trfase_major"/>
</dbReference>
<organism evidence="7 8">
    <name type="scientific">Gracilibacillus boraciitolerans JCM 21714</name>
    <dbReference type="NCBI Taxonomy" id="1298598"/>
    <lineage>
        <taxon>Bacteria</taxon>
        <taxon>Bacillati</taxon>
        <taxon>Bacillota</taxon>
        <taxon>Bacilli</taxon>
        <taxon>Bacillales</taxon>
        <taxon>Bacillaceae</taxon>
        <taxon>Gracilibacillus</taxon>
    </lineage>
</organism>
<evidence type="ECO:0000256" key="2">
    <source>
        <dbReference type="ARBA" id="ARBA00012224"/>
    </source>
</evidence>
<evidence type="ECO:0000259" key="6">
    <source>
        <dbReference type="Pfam" id="PF00155"/>
    </source>
</evidence>
<keyword evidence="4 7" id="KW-0456">Lyase</keyword>
<dbReference type="InterPro" id="IPR015422">
    <property type="entry name" value="PyrdxlP-dep_Trfase_small"/>
</dbReference>
<dbReference type="GO" id="GO:0030170">
    <property type="term" value="F:pyridoxal phosphate binding"/>
    <property type="evidence" value="ECO:0007669"/>
    <property type="project" value="InterPro"/>
</dbReference>
<comment type="similarity">
    <text evidence="5">Belongs to the class-II pyridoxal-phosphate-dependent aminotransferase family. MalY/PatB cystathionine beta-lyase subfamily.</text>
</comment>
<name>W4VKV5_9BACI</name>
<protein>
    <recommendedName>
        <fullName evidence="2">cysteine-S-conjugate beta-lyase</fullName>
        <ecNumber evidence="2">4.4.1.13</ecNumber>
    </recommendedName>
</protein>
<accession>W4VKV5</accession>
<dbReference type="Gene3D" id="3.40.640.10">
    <property type="entry name" value="Type I PLP-dependent aspartate aminotransferase-like (Major domain)"/>
    <property type="match status" value="1"/>
</dbReference>
<dbReference type="Pfam" id="PF00155">
    <property type="entry name" value="Aminotran_1_2"/>
    <property type="match status" value="1"/>
</dbReference>
<dbReference type="eggNOG" id="COG1168">
    <property type="taxonomic scope" value="Bacteria"/>
</dbReference>
<dbReference type="PANTHER" id="PTHR43525">
    <property type="entry name" value="PROTEIN MALY"/>
    <property type="match status" value="1"/>
</dbReference>
<keyword evidence="3" id="KW-0663">Pyridoxal phosphate</keyword>
<sequence length="102" mass="11585">MWVADMDFQTPPAVTQALTERAKHGIFGYTFTDNALQDTITNWLSYKHDWDVKSSSIVYSPGVIVTLHMAMQTFTEVGDKVLIQTPPVYPPFYDIIKNMIAN</sequence>
<keyword evidence="8" id="KW-1185">Reference proteome</keyword>
<dbReference type="InterPro" id="IPR015424">
    <property type="entry name" value="PyrdxlP-dep_Trfase"/>
</dbReference>
<dbReference type="GO" id="GO:0047804">
    <property type="term" value="F:cysteine-S-conjugate beta-lyase activity"/>
    <property type="evidence" value="ECO:0007669"/>
    <property type="project" value="UniProtKB-EC"/>
</dbReference>
<comment type="caution">
    <text evidence="7">The sequence shown here is derived from an EMBL/GenBank/DDBJ whole genome shotgun (WGS) entry which is preliminary data.</text>
</comment>
<dbReference type="RefSeq" id="WP_369403562.1">
    <property type="nucleotide sequence ID" value="NZ_BAVS01000018.1"/>
</dbReference>
<dbReference type="EC" id="4.4.1.13" evidence="2"/>
<dbReference type="Proteomes" id="UP000019102">
    <property type="component" value="Unassembled WGS sequence"/>
</dbReference>
<evidence type="ECO:0000313" key="7">
    <source>
        <dbReference type="EMBL" id="GAE94010.1"/>
    </source>
</evidence>
<gene>
    <name evidence="7" type="ORF">JCM21714_3135</name>
</gene>
<dbReference type="InterPro" id="IPR004839">
    <property type="entry name" value="Aminotransferase_I/II_large"/>
</dbReference>
<dbReference type="STRING" id="1298598.JCM21714_3135"/>
<dbReference type="SUPFAM" id="SSF53383">
    <property type="entry name" value="PLP-dependent transferases"/>
    <property type="match status" value="1"/>
</dbReference>
<evidence type="ECO:0000256" key="1">
    <source>
        <dbReference type="ARBA" id="ARBA00001933"/>
    </source>
</evidence>
<evidence type="ECO:0000256" key="3">
    <source>
        <dbReference type="ARBA" id="ARBA00022898"/>
    </source>
</evidence>
<dbReference type="EMBL" id="BAVS01000018">
    <property type="protein sequence ID" value="GAE94010.1"/>
    <property type="molecule type" value="Genomic_DNA"/>
</dbReference>
<evidence type="ECO:0000256" key="5">
    <source>
        <dbReference type="ARBA" id="ARBA00037974"/>
    </source>
</evidence>
<reference evidence="7 8" key="1">
    <citation type="journal article" date="2014" name="Genome Announc.">
        <title>Draft Genome Sequence of the Boron-Tolerant and Moderately Halotolerant Bacterium Gracilibacillus boraciitolerans JCM 21714T.</title>
        <authorList>
            <person name="Ahmed I."/>
            <person name="Oshima K."/>
            <person name="Suda W."/>
            <person name="Kitamura K."/>
            <person name="Iida T."/>
            <person name="Ohmori Y."/>
            <person name="Fujiwara T."/>
            <person name="Hattori M."/>
            <person name="Ohkuma M."/>
        </authorList>
    </citation>
    <scope>NUCLEOTIDE SEQUENCE [LARGE SCALE GENOMIC DNA]</scope>
    <source>
        <strain evidence="7 8">JCM 21714</strain>
    </source>
</reference>
<dbReference type="PANTHER" id="PTHR43525:SF1">
    <property type="entry name" value="PROTEIN MALY"/>
    <property type="match status" value="1"/>
</dbReference>
<evidence type="ECO:0000256" key="4">
    <source>
        <dbReference type="ARBA" id="ARBA00023239"/>
    </source>
</evidence>
<feature type="domain" description="Aminotransferase class I/classII large" evidence="6">
    <location>
        <begin position="5"/>
        <end position="97"/>
    </location>
</feature>
<comment type="cofactor">
    <cofactor evidence="1">
        <name>pyridoxal 5'-phosphate</name>
        <dbReference type="ChEBI" id="CHEBI:597326"/>
    </cofactor>
</comment>
<proteinExistence type="inferred from homology"/>
<dbReference type="Gene3D" id="3.90.1150.10">
    <property type="entry name" value="Aspartate Aminotransferase, domain 1"/>
    <property type="match status" value="1"/>
</dbReference>